<accession>A0A2U1LLU0</accession>
<evidence type="ECO:0000313" key="3">
    <source>
        <dbReference type="Proteomes" id="UP000245207"/>
    </source>
</evidence>
<sequence>MSRLMHTLESQAIERVLYKCDIPVQFSIDIGCVAAKRGTGTTDLGSGIHARAGLRSVCARLTMVTSQNYPSTNTPHQHPPATASFGEGPSSAGIQDSLPAYDDIGDCDQRCRHYGAAFRYEERLKGHSKSARPEYHSYCRGGKIFMHPEPEPPDYIKTLLQDKHFIELLVRKAKSIGKAAVDDQWLLQN</sequence>
<dbReference type="Proteomes" id="UP000245207">
    <property type="component" value="Unassembled WGS sequence"/>
</dbReference>
<reference evidence="2 3" key="1">
    <citation type="journal article" date="2018" name="Mol. Plant">
        <title>The genome of Artemisia annua provides insight into the evolution of Asteraceae family and artemisinin biosynthesis.</title>
        <authorList>
            <person name="Shen Q."/>
            <person name="Zhang L."/>
            <person name="Liao Z."/>
            <person name="Wang S."/>
            <person name="Yan T."/>
            <person name="Shi P."/>
            <person name="Liu M."/>
            <person name="Fu X."/>
            <person name="Pan Q."/>
            <person name="Wang Y."/>
            <person name="Lv Z."/>
            <person name="Lu X."/>
            <person name="Zhang F."/>
            <person name="Jiang W."/>
            <person name="Ma Y."/>
            <person name="Chen M."/>
            <person name="Hao X."/>
            <person name="Li L."/>
            <person name="Tang Y."/>
            <person name="Lv G."/>
            <person name="Zhou Y."/>
            <person name="Sun X."/>
            <person name="Brodelius P.E."/>
            <person name="Rose J.K.C."/>
            <person name="Tang K."/>
        </authorList>
    </citation>
    <scope>NUCLEOTIDE SEQUENCE [LARGE SCALE GENOMIC DNA]</scope>
    <source>
        <strain evidence="3">cv. Huhao1</strain>
        <tissue evidence="2">Leaf</tissue>
    </source>
</reference>
<comment type="caution">
    <text evidence="2">The sequence shown here is derived from an EMBL/GenBank/DDBJ whole genome shotgun (WGS) entry which is preliminary data.</text>
</comment>
<evidence type="ECO:0000256" key="1">
    <source>
        <dbReference type="SAM" id="MobiDB-lite"/>
    </source>
</evidence>
<evidence type="ECO:0000313" key="2">
    <source>
        <dbReference type="EMBL" id="PWA49970.1"/>
    </source>
</evidence>
<gene>
    <name evidence="2" type="ORF">CTI12_AA381530</name>
</gene>
<dbReference type="OrthoDB" id="1928976at2759"/>
<dbReference type="EMBL" id="PKPP01008708">
    <property type="protein sequence ID" value="PWA49970.1"/>
    <property type="molecule type" value="Genomic_DNA"/>
</dbReference>
<feature type="region of interest" description="Disordered" evidence="1">
    <location>
        <begin position="69"/>
        <end position="89"/>
    </location>
</feature>
<protein>
    <submittedName>
        <fullName evidence="2">Uncharacterized protein</fullName>
    </submittedName>
</protein>
<organism evidence="2 3">
    <name type="scientific">Artemisia annua</name>
    <name type="common">Sweet wormwood</name>
    <dbReference type="NCBI Taxonomy" id="35608"/>
    <lineage>
        <taxon>Eukaryota</taxon>
        <taxon>Viridiplantae</taxon>
        <taxon>Streptophyta</taxon>
        <taxon>Embryophyta</taxon>
        <taxon>Tracheophyta</taxon>
        <taxon>Spermatophyta</taxon>
        <taxon>Magnoliopsida</taxon>
        <taxon>eudicotyledons</taxon>
        <taxon>Gunneridae</taxon>
        <taxon>Pentapetalae</taxon>
        <taxon>asterids</taxon>
        <taxon>campanulids</taxon>
        <taxon>Asterales</taxon>
        <taxon>Asteraceae</taxon>
        <taxon>Asteroideae</taxon>
        <taxon>Anthemideae</taxon>
        <taxon>Artemisiinae</taxon>
        <taxon>Artemisia</taxon>
    </lineage>
</organism>
<proteinExistence type="predicted"/>
<keyword evidence="3" id="KW-1185">Reference proteome</keyword>
<name>A0A2U1LLU0_ARTAN</name>
<dbReference type="AlphaFoldDB" id="A0A2U1LLU0"/>